<protein>
    <submittedName>
        <fullName evidence="2">Uncharacterized protein</fullName>
    </submittedName>
</protein>
<accession>A0A6I7HHM7</accession>
<reference evidence="2 3" key="1">
    <citation type="submission" date="2018-07" db="EMBL/GenBank/DDBJ databases">
        <title>Genomic Encyclopedia of Type Strains, Phase IV (KMG-IV): sequencing the most valuable type-strain genomes for metagenomic binning, comparative biology and taxonomic classification.</title>
        <authorList>
            <person name="Goeker M."/>
        </authorList>
    </citation>
    <scope>NUCLEOTIDE SEQUENCE [LARGE SCALE GENOMIC DNA]</scope>
    <source>
        <strain evidence="2 3">DSM 25528</strain>
    </source>
</reference>
<comment type="caution">
    <text evidence="2">The sequence shown here is derived from an EMBL/GenBank/DDBJ whole genome shotgun (WGS) entry which is preliminary data.</text>
</comment>
<dbReference type="EMBL" id="QPIX01000013">
    <property type="protein sequence ID" value="RCW20563.1"/>
    <property type="molecule type" value="Genomic_DNA"/>
</dbReference>
<gene>
    <name evidence="2" type="ORF">DFR48_11315</name>
</gene>
<sequence length="188" mass="20619">MCRLSALPRGLCKLGICLERRVVLPDHVNASLGPRFPHSRHPRARPEDPQTLVVSLTFALTTDCNAGRSRSPPLWGRCPAGQRGVSAPHLRLTAKIPQQNQSPTPFFIHPLPTCRRVTPFRHRIHRTMRSPARRDRRRGGRLSQVESSGRCNGLPPREAEGETVRTGSPSPPLTRACLGGTQTGALGA</sequence>
<keyword evidence="3" id="KW-1185">Reference proteome</keyword>
<organism evidence="2 3">
    <name type="scientific">Ciceribacter lividus</name>
    <dbReference type="NCBI Taxonomy" id="1197950"/>
    <lineage>
        <taxon>Bacteria</taxon>
        <taxon>Pseudomonadati</taxon>
        <taxon>Pseudomonadota</taxon>
        <taxon>Alphaproteobacteria</taxon>
        <taxon>Hyphomicrobiales</taxon>
        <taxon>Rhizobiaceae</taxon>
        <taxon>Ciceribacter</taxon>
    </lineage>
</organism>
<evidence type="ECO:0000256" key="1">
    <source>
        <dbReference type="SAM" id="MobiDB-lite"/>
    </source>
</evidence>
<proteinExistence type="predicted"/>
<evidence type="ECO:0000313" key="3">
    <source>
        <dbReference type="Proteomes" id="UP000252582"/>
    </source>
</evidence>
<feature type="region of interest" description="Disordered" evidence="1">
    <location>
        <begin position="124"/>
        <end position="188"/>
    </location>
</feature>
<dbReference type="AlphaFoldDB" id="A0A6I7HHM7"/>
<dbReference type="Proteomes" id="UP000252582">
    <property type="component" value="Unassembled WGS sequence"/>
</dbReference>
<evidence type="ECO:0000313" key="2">
    <source>
        <dbReference type="EMBL" id="RCW20563.1"/>
    </source>
</evidence>
<name>A0A6I7HHM7_9HYPH</name>